<accession>A0A9X2G3D9</accession>
<dbReference type="Pfam" id="PF21832">
    <property type="entry name" value="DUF6892"/>
    <property type="match status" value="1"/>
</dbReference>
<reference evidence="2" key="1">
    <citation type="submission" date="2022-06" db="EMBL/GenBank/DDBJ databases">
        <title>Idiomarina rhizosphaerae M1R2S28.</title>
        <authorList>
            <person name="Sun J.-Q."/>
            <person name="Li L.-F."/>
        </authorList>
    </citation>
    <scope>NUCLEOTIDE SEQUENCE</scope>
    <source>
        <strain evidence="2">M1R2S28</strain>
    </source>
</reference>
<evidence type="ECO:0000313" key="3">
    <source>
        <dbReference type="Proteomes" id="UP001139474"/>
    </source>
</evidence>
<dbReference type="InterPro" id="IPR054187">
    <property type="entry name" value="DUF6892"/>
</dbReference>
<dbReference type="EMBL" id="JAMZDE010000008">
    <property type="protein sequence ID" value="MCP1340536.1"/>
    <property type="molecule type" value="Genomic_DNA"/>
</dbReference>
<proteinExistence type="predicted"/>
<dbReference type="AlphaFoldDB" id="A0A9X2G3D9"/>
<keyword evidence="3" id="KW-1185">Reference proteome</keyword>
<feature type="domain" description="DUF6892" evidence="1">
    <location>
        <begin position="350"/>
        <end position="479"/>
    </location>
</feature>
<dbReference type="Proteomes" id="UP001139474">
    <property type="component" value="Unassembled WGS sequence"/>
</dbReference>
<evidence type="ECO:0000313" key="2">
    <source>
        <dbReference type="EMBL" id="MCP1340536.1"/>
    </source>
</evidence>
<comment type="caution">
    <text evidence="2">The sequence shown here is derived from an EMBL/GenBank/DDBJ whole genome shotgun (WGS) entry which is preliminary data.</text>
</comment>
<protein>
    <recommendedName>
        <fullName evidence="1">DUF6892 domain-containing protein</fullName>
    </recommendedName>
</protein>
<gene>
    <name evidence="2" type="ORF">NJR55_13195</name>
</gene>
<evidence type="ECO:0000259" key="1">
    <source>
        <dbReference type="Pfam" id="PF21832"/>
    </source>
</evidence>
<name>A0A9X2G3D9_9GAMM</name>
<sequence length="485" mass="55091">MVFENFLEAVEGPDRDLNFAIKSGSKKTLGIIGKLSQNVNAYDDEAKHTLVRQLFSLAANIDLRDKKSGQLIAAIGTYFLKASKSAESAKFIFNEWSGRLLYLDYNKKEECQAAYQWLLLLNQSDGSAPSPRELVKVFDESQPVLSEIYKKISTCFSVESVLADKSGLQPGYKLVETFLTTYFYHSDSCPSNYELWALSCVERDISFGNGLILSVLQRSYEHPQVVAGLIDLYITSMVDENDDGMAWRLFFDLFDPEEYPAQQLNQIFVYLEPKVRQWTDEQNEYAINCLFALEQDDNDSVKKLLTDSKGVGKLANLLAFNGNGRAAKQLSSLLARDLSPAYKLPTGGEAQFEDLNFKLMIIDELMYINKLLSPRFNLRDFTKAYDAREISVSGYESIPEALDYMRGLAIPQELLSRITHLSYDASREIYSQLVPFWDGEDDRFEVSSLSDLDKFENIQEIEGFNEQLVESFSPIIESKNITVIK</sequence>
<dbReference type="RefSeq" id="WP_253620355.1">
    <property type="nucleotide sequence ID" value="NZ_JAMZDE010000008.1"/>
</dbReference>
<organism evidence="2 3">
    <name type="scientific">Idiomarina rhizosphaerae</name>
    <dbReference type="NCBI Taxonomy" id="2961572"/>
    <lineage>
        <taxon>Bacteria</taxon>
        <taxon>Pseudomonadati</taxon>
        <taxon>Pseudomonadota</taxon>
        <taxon>Gammaproteobacteria</taxon>
        <taxon>Alteromonadales</taxon>
        <taxon>Idiomarinaceae</taxon>
        <taxon>Idiomarina</taxon>
    </lineage>
</organism>